<evidence type="ECO:0000313" key="2">
    <source>
        <dbReference type="EMBL" id="KAG9232020.1"/>
    </source>
</evidence>
<dbReference type="Proteomes" id="UP000824998">
    <property type="component" value="Unassembled WGS sequence"/>
</dbReference>
<feature type="region of interest" description="Disordered" evidence="1">
    <location>
        <begin position="1"/>
        <end position="56"/>
    </location>
</feature>
<dbReference type="EMBL" id="MU251569">
    <property type="protein sequence ID" value="KAG9232020.1"/>
    <property type="molecule type" value="Genomic_DNA"/>
</dbReference>
<feature type="compositionally biased region" description="Basic residues" evidence="1">
    <location>
        <begin position="20"/>
        <end position="31"/>
    </location>
</feature>
<evidence type="ECO:0000313" key="3">
    <source>
        <dbReference type="Proteomes" id="UP000824998"/>
    </source>
</evidence>
<evidence type="ECO:0000256" key="1">
    <source>
        <dbReference type="SAM" id="MobiDB-lite"/>
    </source>
</evidence>
<accession>A0A9P8C3G2</accession>
<gene>
    <name evidence="2" type="ORF">BJ875DRAFT_443556</name>
</gene>
<dbReference type="AlphaFoldDB" id="A0A9P8C3G2"/>
<comment type="caution">
    <text evidence="2">The sequence shown here is derived from an EMBL/GenBank/DDBJ whole genome shotgun (WGS) entry which is preliminary data.</text>
</comment>
<proteinExistence type="predicted"/>
<sequence>MPGVSSTGSRTPRLIIPLKRSPRPCTTKRLRIKTEEVEHEAKRSPEAHTGQGIGKPSDVFSFRLVESREIVVVDHQELREREVDPEIEVLGRDIVYFGPLSDALLKHTADETWQTVLG</sequence>
<organism evidence="2 3">
    <name type="scientific">Amylocarpus encephaloides</name>
    <dbReference type="NCBI Taxonomy" id="45428"/>
    <lineage>
        <taxon>Eukaryota</taxon>
        <taxon>Fungi</taxon>
        <taxon>Dikarya</taxon>
        <taxon>Ascomycota</taxon>
        <taxon>Pezizomycotina</taxon>
        <taxon>Leotiomycetes</taxon>
        <taxon>Helotiales</taxon>
        <taxon>Helotiales incertae sedis</taxon>
        <taxon>Amylocarpus</taxon>
    </lineage>
</organism>
<dbReference type="OrthoDB" id="10252171at2759"/>
<reference evidence="2" key="1">
    <citation type="journal article" date="2021" name="IMA Fungus">
        <title>Genomic characterization of three marine fungi, including Emericellopsis atlantica sp. nov. with signatures of a generalist lifestyle and marine biomass degradation.</title>
        <authorList>
            <person name="Hagestad O.C."/>
            <person name="Hou L."/>
            <person name="Andersen J.H."/>
            <person name="Hansen E.H."/>
            <person name="Altermark B."/>
            <person name="Li C."/>
            <person name="Kuhnert E."/>
            <person name="Cox R.J."/>
            <person name="Crous P.W."/>
            <person name="Spatafora J.W."/>
            <person name="Lail K."/>
            <person name="Amirebrahimi M."/>
            <person name="Lipzen A."/>
            <person name="Pangilinan J."/>
            <person name="Andreopoulos W."/>
            <person name="Hayes R.D."/>
            <person name="Ng V."/>
            <person name="Grigoriev I.V."/>
            <person name="Jackson S.A."/>
            <person name="Sutton T.D.S."/>
            <person name="Dobson A.D.W."/>
            <person name="Rama T."/>
        </authorList>
    </citation>
    <scope>NUCLEOTIDE SEQUENCE</scope>
    <source>
        <strain evidence="2">TRa018bII</strain>
    </source>
</reference>
<name>A0A9P8C3G2_9HELO</name>
<feature type="compositionally biased region" description="Polar residues" evidence="1">
    <location>
        <begin position="1"/>
        <end position="10"/>
    </location>
</feature>
<feature type="compositionally biased region" description="Basic and acidic residues" evidence="1">
    <location>
        <begin position="32"/>
        <end position="46"/>
    </location>
</feature>
<keyword evidence="3" id="KW-1185">Reference proteome</keyword>
<protein>
    <submittedName>
        <fullName evidence="2">Uncharacterized protein</fullName>
    </submittedName>
</protein>